<dbReference type="KEGG" id="vg:5469797"/>
<organism evidence="1 2">
    <name type="scientific">Paramecium bursaria Chlorella virus FR483</name>
    <name type="common">PBCV-FR483</name>
    <dbReference type="NCBI Taxonomy" id="399781"/>
    <lineage>
        <taxon>Viruses</taxon>
        <taxon>Varidnaviria</taxon>
        <taxon>Bamfordvirae</taxon>
        <taxon>Nucleocytoviricota</taxon>
        <taxon>Megaviricetes</taxon>
        <taxon>Algavirales</taxon>
        <taxon>Phycodnaviridae</taxon>
        <taxon>Chlorovirus</taxon>
        <taxon>Chlorovirus conductrix</taxon>
        <taxon>Paramecium bursaria Chlorella virus A1</taxon>
    </lineage>
</organism>
<dbReference type="RefSeq" id="YP_001426429.1">
    <property type="nucleotide sequence ID" value="NC_008603.1"/>
</dbReference>
<name>A7J8F1_PBCVF</name>
<dbReference type="Proteomes" id="UP000204095">
    <property type="component" value="Segment"/>
</dbReference>
<dbReference type="GeneID" id="5469797"/>
<protein>
    <submittedName>
        <fullName evidence="1">Uncharacterized protein n797L</fullName>
    </submittedName>
</protein>
<organismHost>
    <name type="scientific">Paramecium bursaria</name>
    <dbReference type="NCBI Taxonomy" id="74790"/>
</organismHost>
<reference evidence="1 2" key="1">
    <citation type="journal article" date="2007" name="Virology">
        <title>Sequence and annotation of the 314-kb MT325 and the 321-kb FR483 viruses that infect Chlorella Pbi.</title>
        <authorList>
            <person name="Fitzgerald L.A."/>
            <person name="Graves M.V."/>
            <person name="Li X."/>
            <person name="Feldblyum T."/>
            <person name="Hartigan J."/>
            <person name="Van Etten J.L."/>
        </authorList>
    </citation>
    <scope>NUCLEOTIDE SEQUENCE [LARGE SCALE GENOMIC DNA]</scope>
    <source>
        <strain evidence="1 2">FR483</strain>
    </source>
</reference>
<evidence type="ECO:0000313" key="2">
    <source>
        <dbReference type="Proteomes" id="UP000204095"/>
    </source>
</evidence>
<dbReference type="EMBL" id="DQ890022">
    <property type="protein sequence ID" value="ABT16082.1"/>
    <property type="molecule type" value="Genomic_DNA"/>
</dbReference>
<gene>
    <name evidence="1" type="primary">n797L</name>
    <name evidence="1" type="ORF">FR483_n797L</name>
</gene>
<sequence>MQFCMCLPRTRRQDAFPRMVPTQPLQRASLTKLEIPYAFKTRLFTLVVALQVVGWRSVLLPKASYSAMECLMRAQQQEILPTRHPLLFGQFSQHQRKKQMQKRKPGL</sequence>
<accession>A7J8F1</accession>
<evidence type="ECO:0000313" key="1">
    <source>
        <dbReference type="EMBL" id="ABT16082.1"/>
    </source>
</evidence>
<proteinExistence type="predicted"/>